<dbReference type="EMBL" id="JACXVP010000009">
    <property type="protein sequence ID" value="KAG5587417.1"/>
    <property type="molecule type" value="Genomic_DNA"/>
</dbReference>
<comment type="caution">
    <text evidence="2">The sequence shown here is derived from an EMBL/GenBank/DDBJ whole genome shotgun (WGS) entry which is preliminary data.</text>
</comment>
<feature type="region of interest" description="Disordered" evidence="1">
    <location>
        <begin position="1"/>
        <end position="42"/>
    </location>
</feature>
<feature type="compositionally biased region" description="Polar residues" evidence="1">
    <location>
        <begin position="1"/>
        <end position="14"/>
    </location>
</feature>
<keyword evidence="3" id="KW-1185">Reference proteome</keyword>
<name>A0A9J5XGC4_SOLCO</name>
<dbReference type="Proteomes" id="UP000824120">
    <property type="component" value="Chromosome 9"/>
</dbReference>
<evidence type="ECO:0000256" key="1">
    <source>
        <dbReference type="SAM" id="MobiDB-lite"/>
    </source>
</evidence>
<sequence length="100" mass="11577">MEQSEIQPDISDSMNKQEAKHTGNMEKTSILCHPNVETGRRGKSFRGVNKVEALIRRKYLLNFDDDDVIFDDDDDDDDDVIFDDDDVIFDDDDDDDVIFD</sequence>
<proteinExistence type="predicted"/>
<evidence type="ECO:0000313" key="3">
    <source>
        <dbReference type="Proteomes" id="UP000824120"/>
    </source>
</evidence>
<dbReference type="AlphaFoldDB" id="A0A9J5XGC4"/>
<feature type="compositionally biased region" description="Basic and acidic residues" evidence="1">
    <location>
        <begin position="15"/>
        <end position="24"/>
    </location>
</feature>
<gene>
    <name evidence="2" type="ORF">H5410_047851</name>
</gene>
<reference evidence="2 3" key="1">
    <citation type="submission" date="2020-09" db="EMBL/GenBank/DDBJ databases">
        <title>De no assembly of potato wild relative species, Solanum commersonii.</title>
        <authorList>
            <person name="Cho K."/>
        </authorList>
    </citation>
    <scope>NUCLEOTIDE SEQUENCE [LARGE SCALE GENOMIC DNA]</scope>
    <source>
        <strain evidence="2">LZ3.2</strain>
        <tissue evidence="2">Leaf</tissue>
    </source>
</reference>
<accession>A0A9J5XGC4</accession>
<evidence type="ECO:0000313" key="2">
    <source>
        <dbReference type="EMBL" id="KAG5587417.1"/>
    </source>
</evidence>
<protein>
    <submittedName>
        <fullName evidence="2">Uncharacterized protein</fullName>
    </submittedName>
</protein>
<organism evidence="2 3">
    <name type="scientific">Solanum commersonii</name>
    <name type="common">Commerson's wild potato</name>
    <name type="synonym">Commerson's nightshade</name>
    <dbReference type="NCBI Taxonomy" id="4109"/>
    <lineage>
        <taxon>Eukaryota</taxon>
        <taxon>Viridiplantae</taxon>
        <taxon>Streptophyta</taxon>
        <taxon>Embryophyta</taxon>
        <taxon>Tracheophyta</taxon>
        <taxon>Spermatophyta</taxon>
        <taxon>Magnoliopsida</taxon>
        <taxon>eudicotyledons</taxon>
        <taxon>Gunneridae</taxon>
        <taxon>Pentapetalae</taxon>
        <taxon>asterids</taxon>
        <taxon>lamiids</taxon>
        <taxon>Solanales</taxon>
        <taxon>Solanaceae</taxon>
        <taxon>Solanoideae</taxon>
        <taxon>Solaneae</taxon>
        <taxon>Solanum</taxon>
    </lineage>
</organism>